<dbReference type="EMBL" id="CAUYUJ010010751">
    <property type="protein sequence ID" value="CAK0830169.1"/>
    <property type="molecule type" value="Genomic_DNA"/>
</dbReference>
<sequence>AARADSSAEMAEDADASTGAGVSVRAVPPEDAYPRVAAYVSVLGKPRARCCVVLPWLALSLGGLSTFPRLIPELESSVPPVQGTPSYTAMQSLEYYQRIFLGVISTLLSSWRQ</sequence>
<evidence type="ECO:0000256" key="1">
    <source>
        <dbReference type="SAM" id="MobiDB-lite"/>
    </source>
</evidence>
<proteinExistence type="predicted"/>
<evidence type="ECO:0000313" key="3">
    <source>
        <dbReference type="Proteomes" id="UP001189429"/>
    </source>
</evidence>
<dbReference type="Proteomes" id="UP001189429">
    <property type="component" value="Unassembled WGS sequence"/>
</dbReference>
<name>A0ABN9SDS0_9DINO</name>
<accession>A0ABN9SDS0</accession>
<reference evidence="2" key="1">
    <citation type="submission" date="2023-10" db="EMBL/GenBank/DDBJ databases">
        <authorList>
            <person name="Chen Y."/>
            <person name="Shah S."/>
            <person name="Dougan E. K."/>
            <person name="Thang M."/>
            <person name="Chan C."/>
        </authorList>
    </citation>
    <scope>NUCLEOTIDE SEQUENCE [LARGE SCALE GENOMIC DNA]</scope>
</reference>
<comment type="caution">
    <text evidence="2">The sequence shown here is derived from an EMBL/GenBank/DDBJ whole genome shotgun (WGS) entry which is preliminary data.</text>
</comment>
<feature type="region of interest" description="Disordered" evidence="1">
    <location>
        <begin position="1"/>
        <end position="22"/>
    </location>
</feature>
<gene>
    <name evidence="2" type="ORF">PCOR1329_LOCUS28879</name>
</gene>
<feature type="non-terminal residue" evidence="2">
    <location>
        <position position="1"/>
    </location>
</feature>
<keyword evidence="3" id="KW-1185">Reference proteome</keyword>
<protein>
    <submittedName>
        <fullName evidence="2">Uncharacterized protein</fullName>
    </submittedName>
</protein>
<evidence type="ECO:0000313" key="2">
    <source>
        <dbReference type="EMBL" id="CAK0830169.1"/>
    </source>
</evidence>
<organism evidence="2 3">
    <name type="scientific">Prorocentrum cordatum</name>
    <dbReference type="NCBI Taxonomy" id="2364126"/>
    <lineage>
        <taxon>Eukaryota</taxon>
        <taxon>Sar</taxon>
        <taxon>Alveolata</taxon>
        <taxon>Dinophyceae</taxon>
        <taxon>Prorocentrales</taxon>
        <taxon>Prorocentraceae</taxon>
        <taxon>Prorocentrum</taxon>
    </lineage>
</organism>